<dbReference type="AlphaFoldDB" id="A0A852Y9E0"/>
<sequence length="84" mass="9627">MFVIEDELHAEEFGRYESRDEAMDALRVLAASPWDREPNMAPCSGWARCGRDYELVEYDASSVTQQELSRRTVLTVSAQGARWL</sequence>
<organism evidence="1 2">
    <name type="scientific">Schumannella luteola</name>
    <dbReference type="NCBI Taxonomy" id="472059"/>
    <lineage>
        <taxon>Bacteria</taxon>
        <taxon>Bacillati</taxon>
        <taxon>Actinomycetota</taxon>
        <taxon>Actinomycetes</taxon>
        <taxon>Micrococcales</taxon>
        <taxon>Microbacteriaceae</taxon>
        <taxon>Schumannella</taxon>
    </lineage>
</organism>
<evidence type="ECO:0000313" key="1">
    <source>
        <dbReference type="EMBL" id="NYG99576.1"/>
    </source>
</evidence>
<dbReference type="EMBL" id="JACBZY010000001">
    <property type="protein sequence ID" value="NYG99576.1"/>
    <property type="molecule type" value="Genomic_DNA"/>
</dbReference>
<dbReference type="Proteomes" id="UP000553888">
    <property type="component" value="Unassembled WGS sequence"/>
</dbReference>
<dbReference type="RefSeq" id="WP_179567847.1">
    <property type="nucleotide sequence ID" value="NZ_JACBZY010000001.1"/>
</dbReference>
<accession>A0A852Y9E0</accession>
<comment type="caution">
    <text evidence="1">The sequence shown here is derived from an EMBL/GenBank/DDBJ whole genome shotgun (WGS) entry which is preliminary data.</text>
</comment>
<keyword evidence="2" id="KW-1185">Reference proteome</keyword>
<name>A0A852Y9E0_9MICO</name>
<protein>
    <submittedName>
        <fullName evidence="1">Uncharacterized protein</fullName>
    </submittedName>
</protein>
<gene>
    <name evidence="1" type="ORF">BJ979_002202</name>
</gene>
<proteinExistence type="predicted"/>
<evidence type="ECO:0000313" key="2">
    <source>
        <dbReference type="Proteomes" id="UP000553888"/>
    </source>
</evidence>
<reference evidence="1 2" key="1">
    <citation type="submission" date="2020-07" db="EMBL/GenBank/DDBJ databases">
        <title>Sequencing the genomes of 1000 actinobacteria strains.</title>
        <authorList>
            <person name="Klenk H.-P."/>
        </authorList>
    </citation>
    <scope>NUCLEOTIDE SEQUENCE [LARGE SCALE GENOMIC DNA]</scope>
    <source>
        <strain evidence="1 2">DSM 23141</strain>
    </source>
</reference>